<dbReference type="InterPro" id="IPR051214">
    <property type="entry name" value="GH32_Enzymes"/>
</dbReference>
<comment type="function">
    <text evidence="5">Enables the bacterium to metabolize sucrose as a sole carbon source.</text>
</comment>
<dbReference type="Pfam" id="PF00251">
    <property type="entry name" value="Glyco_hydro_32N"/>
    <property type="match status" value="1"/>
</dbReference>
<dbReference type="InterPro" id="IPR018053">
    <property type="entry name" value="Glyco_hydro_32_AS"/>
</dbReference>
<evidence type="ECO:0000313" key="8">
    <source>
        <dbReference type="EMBL" id="KIF53934.1"/>
    </source>
</evidence>
<dbReference type="InterPro" id="IPR006232">
    <property type="entry name" value="Suc6P_hydrolase"/>
</dbReference>
<dbReference type="PANTHER" id="PTHR43101">
    <property type="entry name" value="BETA-FRUCTOSIDASE"/>
    <property type="match status" value="1"/>
</dbReference>
<dbReference type="CDD" id="cd18623">
    <property type="entry name" value="GH32_ScrB-like"/>
    <property type="match status" value="1"/>
</dbReference>
<dbReference type="InterPro" id="IPR013320">
    <property type="entry name" value="ConA-like_dom_sf"/>
</dbReference>
<dbReference type="EMBL" id="JPRD01000011">
    <property type="protein sequence ID" value="KIF53934.1"/>
    <property type="molecule type" value="Genomic_DNA"/>
</dbReference>
<dbReference type="InterPro" id="IPR001362">
    <property type="entry name" value="Glyco_hydro_32"/>
</dbReference>
<organism evidence="8 9">
    <name type="scientific">Vibrio owensii CAIM 1854 = LMG 25443</name>
    <dbReference type="NCBI Taxonomy" id="1229493"/>
    <lineage>
        <taxon>Bacteria</taxon>
        <taxon>Pseudomonadati</taxon>
        <taxon>Pseudomonadota</taxon>
        <taxon>Gammaproteobacteria</taxon>
        <taxon>Vibrionales</taxon>
        <taxon>Vibrionaceae</taxon>
        <taxon>Vibrio</taxon>
    </lineage>
</organism>
<accession>A0A0C1ZD06</accession>
<feature type="domain" description="Glycosyl hydrolase family 32 C-terminal" evidence="7">
    <location>
        <begin position="418"/>
        <end position="524"/>
    </location>
</feature>
<dbReference type="EC" id="3.2.1.26" evidence="4"/>
<keyword evidence="5" id="KW-0119">Carbohydrate metabolism</keyword>
<dbReference type="NCBIfam" id="TIGR01322">
    <property type="entry name" value="scrB_fam"/>
    <property type="match status" value="1"/>
</dbReference>
<dbReference type="PROSITE" id="PS00609">
    <property type="entry name" value="GLYCOSYL_HYDROL_F32"/>
    <property type="match status" value="1"/>
</dbReference>
<comment type="pathway">
    <text evidence="5">Glycan biosynthesis; sucrose metabolism.</text>
</comment>
<evidence type="ECO:0000256" key="4">
    <source>
        <dbReference type="RuleBase" id="RU362110"/>
    </source>
</evidence>
<dbReference type="SUPFAM" id="SSF75005">
    <property type="entry name" value="Arabinanase/levansucrase/invertase"/>
    <property type="match status" value="1"/>
</dbReference>
<comment type="caution">
    <text evidence="8">The sequence shown here is derived from an EMBL/GenBank/DDBJ whole genome shotgun (WGS) entry which is preliminary data.</text>
</comment>
<comment type="subcellular location">
    <subcellularLocation>
        <location evidence="5">Cytoplasm</location>
    </subcellularLocation>
</comment>
<gene>
    <name evidence="8" type="ORF">H735_05985</name>
</gene>
<dbReference type="AlphaFoldDB" id="A0A0C1ZD06"/>
<dbReference type="InterPro" id="IPR013189">
    <property type="entry name" value="Glyco_hydro_32_C"/>
</dbReference>
<comment type="similarity">
    <text evidence="1 4">Belongs to the glycosyl hydrolase 32 family.</text>
</comment>
<evidence type="ECO:0000256" key="2">
    <source>
        <dbReference type="ARBA" id="ARBA00022801"/>
    </source>
</evidence>
<dbReference type="PANTHER" id="PTHR43101:SF1">
    <property type="entry name" value="BETA-FRUCTOSIDASE"/>
    <property type="match status" value="1"/>
</dbReference>
<dbReference type="SUPFAM" id="SSF49899">
    <property type="entry name" value="Concanavalin A-like lectins/glucanases"/>
    <property type="match status" value="1"/>
</dbReference>
<evidence type="ECO:0000259" key="6">
    <source>
        <dbReference type="Pfam" id="PF00251"/>
    </source>
</evidence>
<comment type="catalytic activity">
    <reaction evidence="4">
        <text>Hydrolysis of terminal non-reducing beta-D-fructofuranoside residues in beta-D-fructofuranosides.</text>
        <dbReference type="EC" id="3.2.1.26"/>
    </reaction>
</comment>
<dbReference type="Gene3D" id="2.60.120.560">
    <property type="entry name" value="Exo-inulinase, domain 1"/>
    <property type="match status" value="1"/>
</dbReference>
<dbReference type="GO" id="GO:0005985">
    <property type="term" value="P:sucrose metabolic process"/>
    <property type="evidence" value="ECO:0007669"/>
    <property type="project" value="UniProtKB-UniPathway"/>
</dbReference>
<reference evidence="8 9" key="1">
    <citation type="submission" date="2014-07" db="EMBL/GenBank/DDBJ databases">
        <title>Unique and conserved regions in Vibrio harveyi and related species in comparison with the shrimp pathogen Vibrio harveyi CAIM 1792.</title>
        <authorList>
            <person name="Espinoza-Valles I."/>
            <person name="Vora G."/>
            <person name="Leekitcharoenphon P."/>
            <person name="Ussery D."/>
            <person name="Hoj L."/>
            <person name="Gomez-Gil B."/>
        </authorList>
    </citation>
    <scope>NUCLEOTIDE SEQUENCE [LARGE SCALE GENOMIC DNA]</scope>
    <source>
        <strain evidence="9">CAIM 1854 / LMG 25443</strain>
    </source>
</reference>
<evidence type="ECO:0000256" key="1">
    <source>
        <dbReference type="ARBA" id="ARBA00009902"/>
    </source>
</evidence>
<keyword evidence="5" id="KW-0963">Cytoplasm</keyword>
<dbReference type="SMART" id="SM00640">
    <property type="entry name" value="Glyco_32"/>
    <property type="match status" value="1"/>
</dbReference>
<protein>
    <recommendedName>
        <fullName evidence="4">Sucrose-6-phosphate hydrolase</fullName>
        <ecNumber evidence="4">3.2.1.26</ecNumber>
    </recommendedName>
    <alternativeName>
        <fullName evidence="5">Invertase</fullName>
    </alternativeName>
</protein>
<evidence type="ECO:0000256" key="3">
    <source>
        <dbReference type="ARBA" id="ARBA00023295"/>
    </source>
</evidence>
<evidence type="ECO:0000313" key="9">
    <source>
        <dbReference type="Proteomes" id="UP000031586"/>
    </source>
</evidence>
<dbReference type="Gene3D" id="2.115.10.20">
    <property type="entry name" value="Glycosyl hydrolase domain, family 43"/>
    <property type="match status" value="1"/>
</dbReference>
<feature type="domain" description="Glycosyl hydrolase family 32 N-terminal" evidence="6">
    <location>
        <begin position="98"/>
        <end position="398"/>
    </location>
</feature>
<evidence type="ECO:0000256" key="5">
    <source>
        <dbReference type="RuleBase" id="RU365015"/>
    </source>
</evidence>
<dbReference type="InterPro" id="IPR013148">
    <property type="entry name" value="Glyco_hydro_32_N"/>
</dbReference>
<dbReference type="GO" id="GO:0004564">
    <property type="term" value="F:beta-fructofuranosidase activity"/>
    <property type="evidence" value="ECO:0007669"/>
    <property type="project" value="UniProtKB-EC"/>
</dbReference>
<dbReference type="RefSeq" id="WP_020194850.1">
    <property type="nucleotide sequence ID" value="NZ_BAOH01000009.1"/>
</dbReference>
<dbReference type="InterPro" id="IPR023296">
    <property type="entry name" value="Glyco_hydro_beta-prop_sf"/>
</dbReference>
<keyword evidence="2 4" id="KW-0378">Hydrolase</keyword>
<dbReference type="Proteomes" id="UP000031586">
    <property type="component" value="Unassembled WGS sequence"/>
</dbReference>
<proteinExistence type="inferred from homology"/>
<name>A0A0C1ZD06_9VIBR</name>
<sequence>MSLAPYIAVCGGVENISRVLIPDSDLIFEVREHTLIQDSELIEQLQEVQGKMQVRFVRSDSVSAEALLQLGERIAKEQAKRFESLQEPVECEHRPLWHITPPRGLLNDPNGFVFHNGQYHVFYQWYPYGCEHKDKHWAHLTSTDLINWEWQPVALTPSDWFDSHGVFSGHALSQENELMLFYTGNTRIGPQRDRHTTQCLATSTDGVNFVKHGPVIGELPPGVAPHIRDPKVIRHDNQWLMLLGAQTEELKGRLAIYKSDDLYQWTFDGLYGDEFGDFGYMWECPDMFNLSEQSFVVIGPQGIPSFSEYNSIPHHNGIVKAKWNEKDGLQLSEFQHLDFGFDFYAPQTMLTPDGRRVMCGWMGLPDEIDQPSSDNGWVHQLTTMREMNFRDGKLYQYPIHELESLIESTNEFVLNSDGMDIGAKSFDLTITLEWGDELCLFENTTQKLTIKADDVERRLILDRSKTLNRAQDTVRELPLESGKIELRILADTSSVEVFVNGGEAVMTSRVFTDVDATRLSLQGGEREATLHYLKAAAAPFQNV</sequence>
<dbReference type="UniPathway" id="UPA00238"/>
<keyword evidence="3 4" id="KW-0326">Glycosidase</keyword>
<dbReference type="Pfam" id="PF08244">
    <property type="entry name" value="Glyco_hydro_32C"/>
    <property type="match status" value="1"/>
</dbReference>
<evidence type="ECO:0000259" key="7">
    <source>
        <dbReference type="Pfam" id="PF08244"/>
    </source>
</evidence>
<dbReference type="GO" id="GO:0005737">
    <property type="term" value="C:cytoplasm"/>
    <property type="evidence" value="ECO:0007669"/>
    <property type="project" value="UniProtKB-SubCell"/>
</dbReference>
<dbReference type="PATRIC" id="fig|1229493.5.peg.260"/>